<evidence type="ECO:0000256" key="5">
    <source>
        <dbReference type="ARBA" id="ARBA00023212"/>
    </source>
</evidence>
<evidence type="ECO:0000256" key="4">
    <source>
        <dbReference type="ARBA" id="ARBA00023054"/>
    </source>
</evidence>
<accession>A0A564XZI9</accession>
<evidence type="ECO:0000256" key="6">
    <source>
        <dbReference type="SAM" id="Coils"/>
    </source>
</evidence>
<dbReference type="GO" id="GO:1902017">
    <property type="term" value="P:regulation of cilium assembly"/>
    <property type="evidence" value="ECO:0007669"/>
    <property type="project" value="TreeGrafter"/>
</dbReference>
<feature type="region of interest" description="Disordered" evidence="7">
    <location>
        <begin position="197"/>
        <end position="233"/>
    </location>
</feature>
<evidence type="ECO:0000256" key="3">
    <source>
        <dbReference type="ARBA" id="ARBA00022490"/>
    </source>
</evidence>
<dbReference type="GO" id="GO:0005813">
    <property type="term" value="C:centrosome"/>
    <property type="evidence" value="ECO:0007669"/>
    <property type="project" value="UniProtKB-SubCell"/>
</dbReference>
<comment type="similarity">
    <text evidence="2">Belongs to the ODF2 family.</text>
</comment>
<evidence type="ECO:0000256" key="1">
    <source>
        <dbReference type="ARBA" id="ARBA00004300"/>
    </source>
</evidence>
<feature type="coiled-coil region" evidence="6">
    <location>
        <begin position="233"/>
        <end position="260"/>
    </location>
</feature>
<sequence>EKEKIHFEHTPVKDTPICDRDPRVFHHSPIEDFISCGEVDRLTRELQQTRDELHHAETRQASLEALKSHLQLQLRQRSAQCDRIVAQMRNSESKTRQTVVKLTQQLADADIRIQELTKQRDLLKHAAKGQKKRAIKAEEEIARLRGSNGGNAEKRNEDDAAKAIAYLEEHNKQLRELADSYEERLAITEKEVGKLRERLSQTGEAGLTTHDGNERISLKSSQSVSPGPSPDKATEMELTIRDLQEKLAQSDASNKNLQAYLAFLKHSYSSIFDEGDEKKDVPVTSAVVTMATPEIRRSNDASPGLIE</sequence>
<gene>
    <name evidence="8" type="ORF">WMSIL1_LOCUS982</name>
</gene>
<organism evidence="8 9">
    <name type="scientific">Hymenolepis diminuta</name>
    <name type="common">Rat tapeworm</name>
    <dbReference type="NCBI Taxonomy" id="6216"/>
    <lineage>
        <taxon>Eukaryota</taxon>
        <taxon>Metazoa</taxon>
        <taxon>Spiralia</taxon>
        <taxon>Lophotrochozoa</taxon>
        <taxon>Platyhelminthes</taxon>
        <taxon>Cestoda</taxon>
        <taxon>Eucestoda</taxon>
        <taxon>Cyclophyllidea</taxon>
        <taxon>Hymenolepididae</taxon>
        <taxon>Hymenolepis</taxon>
    </lineage>
</organism>
<name>A0A564XZI9_HYMDI</name>
<evidence type="ECO:0000313" key="9">
    <source>
        <dbReference type="Proteomes" id="UP000321570"/>
    </source>
</evidence>
<keyword evidence="4 6" id="KW-0175">Coiled coil</keyword>
<evidence type="ECO:0000256" key="7">
    <source>
        <dbReference type="SAM" id="MobiDB-lite"/>
    </source>
</evidence>
<evidence type="ECO:0000313" key="8">
    <source>
        <dbReference type="EMBL" id="VUZ39948.1"/>
    </source>
</evidence>
<dbReference type="AlphaFoldDB" id="A0A564XZI9"/>
<comment type="subcellular location">
    <subcellularLocation>
        <location evidence="1">Cytoplasm</location>
        <location evidence="1">Cytoskeleton</location>
        <location evidence="1">Microtubule organizing center</location>
        <location evidence="1">Centrosome</location>
    </subcellularLocation>
</comment>
<keyword evidence="3" id="KW-0963">Cytoplasm</keyword>
<keyword evidence="5" id="KW-0206">Cytoskeleton</keyword>
<evidence type="ECO:0000256" key="2">
    <source>
        <dbReference type="ARBA" id="ARBA00009316"/>
    </source>
</evidence>
<dbReference type="PANTHER" id="PTHR23162">
    <property type="entry name" value="OUTER DENSE FIBER OF SPERM TAILS 2"/>
    <property type="match status" value="1"/>
</dbReference>
<feature type="coiled-coil region" evidence="6">
    <location>
        <begin position="39"/>
        <end position="66"/>
    </location>
</feature>
<dbReference type="InterPro" id="IPR026099">
    <property type="entry name" value="Odf2-rel"/>
</dbReference>
<dbReference type="EMBL" id="CABIJS010000022">
    <property type="protein sequence ID" value="VUZ39948.1"/>
    <property type="molecule type" value="Genomic_DNA"/>
</dbReference>
<keyword evidence="9" id="KW-1185">Reference proteome</keyword>
<reference evidence="8 9" key="1">
    <citation type="submission" date="2019-07" db="EMBL/GenBank/DDBJ databases">
        <authorList>
            <person name="Jastrzebski P J."/>
            <person name="Paukszto L."/>
            <person name="Jastrzebski P J."/>
        </authorList>
    </citation>
    <scope>NUCLEOTIDE SEQUENCE [LARGE SCALE GENOMIC DNA]</scope>
    <source>
        <strain evidence="8 9">WMS-il1</strain>
    </source>
</reference>
<dbReference type="Proteomes" id="UP000321570">
    <property type="component" value="Unassembled WGS sequence"/>
</dbReference>
<dbReference type="PANTHER" id="PTHR23162:SF10">
    <property type="entry name" value="FI13205P"/>
    <property type="match status" value="1"/>
</dbReference>
<feature type="non-terminal residue" evidence="8">
    <location>
        <position position="1"/>
    </location>
</feature>
<protein>
    <submittedName>
        <fullName evidence="8">Uncharacterized protein</fullName>
    </submittedName>
</protein>
<proteinExistence type="inferred from homology"/>